<evidence type="ECO:0000313" key="7">
    <source>
        <dbReference type="Proteomes" id="UP000298663"/>
    </source>
</evidence>
<dbReference type="PANTHER" id="PTHR45969:SF69">
    <property type="entry name" value="FINGER DOMAIN PROTEIN, PUTATIVE (AFU_ORTHOLOGUE AFUA_3G12190)-RELATED"/>
    <property type="match status" value="1"/>
</dbReference>
<dbReference type="PROSITE" id="PS50089">
    <property type="entry name" value="ZF_RING_2"/>
    <property type="match status" value="1"/>
</dbReference>
<dbReference type="GO" id="GO:0061630">
    <property type="term" value="F:ubiquitin protein ligase activity"/>
    <property type="evidence" value="ECO:0007669"/>
    <property type="project" value="TreeGrafter"/>
</dbReference>
<dbReference type="Proteomes" id="UP000298663">
    <property type="component" value="Unassembled WGS sequence"/>
</dbReference>
<dbReference type="Gene3D" id="3.30.40.10">
    <property type="entry name" value="Zinc/RING finger domain, C3HC4 (zinc finger)"/>
    <property type="match status" value="1"/>
</dbReference>
<evidence type="ECO:0000259" key="5">
    <source>
        <dbReference type="PROSITE" id="PS50089"/>
    </source>
</evidence>
<dbReference type="PANTHER" id="PTHR45969">
    <property type="entry name" value="RING ZINC FINGER PROTEIN-RELATED"/>
    <property type="match status" value="1"/>
</dbReference>
<keyword evidence="3" id="KW-0862">Zinc</keyword>
<accession>A0A4U5P0V6</accession>
<comment type="caution">
    <text evidence="6">The sequence shown here is derived from an EMBL/GenBank/DDBJ whole genome shotgun (WGS) entry which is preliminary data.</text>
</comment>
<reference evidence="6 7" key="1">
    <citation type="journal article" date="2015" name="Genome Biol.">
        <title>Comparative genomics of Steinernema reveals deeply conserved gene regulatory networks.</title>
        <authorList>
            <person name="Dillman A.R."/>
            <person name="Macchietto M."/>
            <person name="Porter C.F."/>
            <person name="Rogers A."/>
            <person name="Williams B."/>
            <person name="Antoshechkin I."/>
            <person name="Lee M.M."/>
            <person name="Goodwin Z."/>
            <person name="Lu X."/>
            <person name="Lewis E.E."/>
            <person name="Goodrich-Blair H."/>
            <person name="Stock S.P."/>
            <person name="Adams B.J."/>
            <person name="Sternberg P.W."/>
            <person name="Mortazavi A."/>
        </authorList>
    </citation>
    <scope>NUCLEOTIDE SEQUENCE [LARGE SCALE GENOMIC DNA]</scope>
    <source>
        <strain evidence="6 7">ALL</strain>
    </source>
</reference>
<proteinExistence type="predicted"/>
<evidence type="ECO:0000256" key="1">
    <source>
        <dbReference type="ARBA" id="ARBA00022723"/>
    </source>
</evidence>
<dbReference type="EMBL" id="AZBU02000003">
    <property type="protein sequence ID" value="TKR89254.1"/>
    <property type="molecule type" value="Genomic_DNA"/>
</dbReference>
<evidence type="ECO:0000313" key="6">
    <source>
        <dbReference type="EMBL" id="TKR89254.1"/>
    </source>
</evidence>
<evidence type="ECO:0000256" key="3">
    <source>
        <dbReference type="ARBA" id="ARBA00022833"/>
    </source>
</evidence>
<dbReference type="GO" id="GO:0008270">
    <property type="term" value="F:zinc ion binding"/>
    <property type="evidence" value="ECO:0007669"/>
    <property type="project" value="UniProtKB-KW"/>
</dbReference>
<organism evidence="6 7">
    <name type="scientific">Steinernema carpocapsae</name>
    <name type="common">Entomopathogenic nematode</name>
    <dbReference type="NCBI Taxonomy" id="34508"/>
    <lineage>
        <taxon>Eukaryota</taxon>
        <taxon>Metazoa</taxon>
        <taxon>Ecdysozoa</taxon>
        <taxon>Nematoda</taxon>
        <taxon>Chromadorea</taxon>
        <taxon>Rhabditida</taxon>
        <taxon>Tylenchina</taxon>
        <taxon>Panagrolaimomorpha</taxon>
        <taxon>Strongyloidoidea</taxon>
        <taxon>Steinernematidae</taxon>
        <taxon>Steinernema</taxon>
    </lineage>
</organism>
<dbReference type="InterPro" id="IPR001841">
    <property type="entry name" value="Znf_RING"/>
</dbReference>
<reference evidence="6 7" key="2">
    <citation type="journal article" date="2019" name="G3 (Bethesda)">
        <title>Hybrid Assembly of the Genome of the Entomopathogenic Nematode Steinernema carpocapsae Identifies the X-Chromosome.</title>
        <authorList>
            <person name="Serra L."/>
            <person name="Macchietto M."/>
            <person name="Macias-Munoz A."/>
            <person name="McGill C.J."/>
            <person name="Rodriguez I.M."/>
            <person name="Rodriguez B."/>
            <person name="Murad R."/>
            <person name="Mortazavi A."/>
        </authorList>
    </citation>
    <scope>NUCLEOTIDE SEQUENCE [LARGE SCALE GENOMIC DNA]</scope>
    <source>
        <strain evidence="6 7">ALL</strain>
    </source>
</reference>
<dbReference type="GO" id="GO:0016567">
    <property type="term" value="P:protein ubiquitination"/>
    <property type="evidence" value="ECO:0007669"/>
    <property type="project" value="TreeGrafter"/>
</dbReference>
<dbReference type="OrthoDB" id="5832391at2759"/>
<dbReference type="SMART" id="SM00184">
    <property type="entry name" value="RING"/>
    <property type="match status" value="1"/>
</dbReference>
<sequence>MTTIDRLYCSICHDWLDSSQPISTTFCKHVFHQNCLSRWSSQSPTCPTCRGQISSFEGEILHFSSRAFALDETVQEANFRSASLWLENQALKQQILILEQKLRNQSGNAPSDPVDEDPMDDNVQIPMVEVEAGSPEDILNTAFDCSIDASEYDFDGLEILDFESASWLQTTASQEVLLEAQPYDLMIDSISSV</sequence>
<dbReference type="AlphaFoldDB" id="A0A4U5P0V6"/>
<dbReference type="Pfam" id="PF13639">
    <property type="entry name" value="zf-RING_2"/>
    <property type="match status" value="1"/>
</dbReference>
<keyword evidence="7" id="KW-1185">Reference proteome</keyword>
<gene>
    <name evidence="6" type="ORF">L596_013389</name>
</gene>
<evidence type="ECO:0000256" key="2">
    <source>
        <dbReference type="ARBA" id="ARBA00022771"/>
    </source>
</evidence>
<dbReference type="InterPro" id="IPR013083">
    <property type="entry name" value="Znf_RING/FYVE/PHD"/>
</dbReference>
<feature type="domain" description="RING-type" evidence="5">
    <location>
        <begin position="9"/>
        <end position="50"/>
    </location>
</feature>
<protein>
    <recommendedName>
        <fullName evidence="5">RING-type domain-containing protein</fullName>
    </recommendedName>
</protein>
<keyword evidence="1" id="KW-0479">Metal-binding</keyword>
<dbReference type="SUPFAM" id="SSF57850">
    <property type="entry name" value="RING/U-box"/>
    <property type="match status" value="1"/>
</dbReference>
<keyword evidence="2 4" id="KW-0863">Zinc-finger</keyword>
<evidence type="ECO:0000256" key="4">
    <source>
        <dbReference type="PROSITE-ProRule" id="PRU00175"/>
    </source>
</evidence>
<name>A0A4U5P0V6_STECR</name>